<feature type="chain" id="PRO_5037368376" evidence="2">
    <location>
        <begin position="22"/>
        <end position="950"/>
    </location>
</feature>
<feature type="domain" description="Galectin" evidence="3">
    <location>
        <begin position="786"/>
        <end position="944"/>
    </location>
</feature>
<feature type="domain" description="Galectin" evidence="3">
    <location>
        <begin position="627"/>
        <end position="766"/>
    </location>
</feature>
<dbReference type="SMART" id="SM00908">
    <property type="entry name" value="Gal-bind_lectin"/>
    <property type="match status" value="1"/>
</dbReference>
<dbReference type="WBParaSite" id="Gr19_v10_g2344.t1">
    <property type="protein sequence ID" value="Gr19_v10_g2344.t1"/>
    <property type="gene ID" value="Gr19_v10_g2344"/>
</dbReference>
<proteinExistence type="predicted"/>
<organism evidence="4 5">
    <name type="scientific">Globodera rostochiensis</name>
    <name type="common">Golden nematode worm</name>
    <name type="synonym">Heterodera rostochiensis</name>
    <dbReference type="NCBI Taxonomy" id="31243"/>
    <lineage>
        <taxon>Eukaryota</taxon>
        <taxon>Metazoa</taxon>
        <taxon>Ecdysozoa</taxon>
        <taxon>Nematoda</taxon>
        <taxon>Chromadorea</taxon>
        <taxon>Rhabditida</taxon>
        <taxon>Tylenchina</taxon>
        <taxon>Tylenchomorpha</taxon>
        <taxon>Tylenchoidea</taxon>
        <taxon>Heteroderidae</taxon>
        <taxon>Heteroderinae</taxon>
        <taxon>Globodera</taxon>
    </lineage>
</organism>
<dbReference type="GO" id="GO:0030246">
    <property type="term" value="F:carbohydrate binding"/>
    <property type="evidence" value="ECO:0007669"/>
    <property type="project" value="UniProtKB-KW"/>
</dbReference>
<dbReference type="Proteomes" id="UP000887572">
    <property type="component" value="Unplaced"/>
</dbReference>
<sequence length="950" mass="107904">MLIVLKLFVLLLVTSIPAIESAKNYGPLYLSTASSQEAHLETEFVALDQCTRWGEEQLRHNSFALKFQLTGKCENGLLICYPGALDPSGANSAYGMRPEIHFQVQNHPQSVLGVQCLEHQKKCHQQTKAVHCNAKQIWHGVKVSAPNTSHGDILLELSISKLTYNLGTNRQFSIEFGNPDNLMTTILDENGMQIMFVHDDSIRDAYLGRKVKKNVLLSNYVGLWMLGLDFLPMHMRETLQLHVYRDCSCEMHAWFVHPSDEVPSHRVGHPEVSADCPETIGNAAAEQFGLPAPVNRDKSIRLRQRLNKKPSEVVLSFSNEHQQKLLQLQLENPPYGIIRIISNETGVLNEETLSNASKKVSNMLRPHGFKSMDIDDGSSPDGLDKYLEVEVVPRKYFYEVKIGDRKVFNYFPMSSGWWTKGRKENITRVEIAGDVYPGSVDVPKVDEKPNQSVQPAVNSYVTRFDELLVNGDQIVIRGQIGKPQNSKKDLQLIIGLLHNTPGFDERVSTMAWYLKQEHDNLTMGHYNPKDMYVKHQEAQLDIFKSGEAFEMRIELVEANNHTADAIYEFLTLVISVFTPSRTSQTNFSTQQLNFRDVNFIMVQGNLELFTDPFISAPDQFFEKNKQLSWDVYPLLVVGDSIFIEGKLRNNATFLQINLLHDANEQNPYVGDLVMQIGFNFTGNGTIQMKTWAHELTFLPIKMGDAYPSRLFPGEQFKIEIRVAFDQYNIFIYGALAANYFHVLPPWAVDYMNVNGHFSHITKFAVNRTNGTFCAPEKRTLDVPFVMEVPEQKMLTSNDSIIIHGIVTKNNAKISVLLLNEAVETYDNVPPSVTSYKNAYKLTMLGKIITRADFFTASDGKGWAEFSYFAGHNKYEGIQSRKFEPALTSGQKFRLKIRMRHHFTFQLDGYQAFVYTRGVLPAWAIQYIRIEGDLKLSKKPSVEFGSETPTV</sequence>
<evidence type="ECO:0000256" key="2">
    <source>
        <dbReference type="SAM" id="SignalP"/>
    </source>
</evidence>
<feature type="signal peptide" evidence="2">
    <location>
        <begin position="1"/>
        <end position="21"/>
    </location>
</feature>
<evidence type="ECO:0000313" key="5">
    <source>
        <dbReference type="WBParaSite" id="Gr19_v10_g2344.t1"/>
    </source>
</evidence>
<accession>A0A914HLX4</accession>
<dbReference type="InterPro" id="IPR013320">
    <property type="entry name" value="ConA-like_dom_sf"/>
</dbReference>
<dbReference type="AlphaFoldDB" id="A0A914HLX4"/>
<name>A0A914HLX4_GLORO</name>
<dbReference type="PROSITE" id="PS51304">
    <property type="entry name" value="GALECTIN"/>
    <property type="match status" value="2"/>
</dbReference>
<dbReference type="Gene3D" id="2.60.120.200">
    <property type="match status" value="2"/>
</dbReference>
<evidence type="ECO:0000259" key="3">
    <source>
        <dbReference type="PROSITE" id="PS51304"/>
    </source>
</evidence>
<keyword evidence="1" id="KW-0430">Lectin</keyword>
<reference evidence="5" key="1">
    <citation type="submission" date="2022-11" db="UniProtKB">
        <authorList>
            <consortium name="WormBaseParasite"/>
        </authorList>
    </citation>
    <scope>IDENTIFICATION</scope>
</reference>
<dbReference type="Pfam" id="PF00337">
    <property type="entry name" value="Gal-bind_lectin"/>
    <property type="match status" value="1"/>
</dbReference>
<dbReference type="SUPFAM" id="SSF49899">
    <property type="entry name" value="Concanavalin A-like lectins/glucanases"/>
    <property type="match status" value="1"/>
</dbReference>
<keyword evidence="4" id="KW-1185">Reference proteome</keyword>
<keyword evidence="2" id="KW-0732">Signal</keyword>
<dbReference type="InterPro" id="IPR001079">
    <property type="entry name" value="Galectin_CRD"/>
</dbReference>
<dbReference type="SMART" id="SM00276">
    <property type="entry name" value="GLECT"/>
    <property type="match status" value="1"/>
</dbReference>
<evidence type="ECO:0000313" key="4">
    <source>
        <dbReference type="Proteomes" id="UP000887572"/>
    </source>
</evidence>
<protein>
    <submittedName>
        <fullName evidence="5">Galectin domain-containing protein</fullName>
    </submittedName>
</protein>
<evidence type="ECO:0000256" key="1">
    <source>
        <dbReference type="ARBA" id="ARBA00022734"/>
    </source>
</evidence>